<evidence type="ECO:0000313" key="1">
    <source>
        <dbReference type="EMBL" id="GAB35968.1"/>
    </source>
</evidence>
<gene>
    <name evidence="1" type="ORF">GOOTI_190_00100</name>
</gene>
<organism evidence="1 2">
    <name type="scientific">Gordonia otitidis (strain DSM 44809 / CCUG 52243 / JCM 12355 / NBRC 100426 / IFM 10032)</name>
    <dbReference type="NCBI Taxonomy" id="1108044"/>
    <lineage>
        <taxon>Bacteria</taxon>
        <taxon>Bacillati</taxon>
        <taxon>Actinomycetota</taxon>
        <taxon>Actinomycetes</taxon>
        <taxon>Mycobacteriales</taxon>
        <taxon>Gordoniaceae</taxon>
        <taxon>Gordonia</taxon>
    </lineage>
</organism>
<accession>H5TR60</accession>
<dbReference type="AlphaFoldDB" id="H5TR60"/>
<comment type="caution">
    <text evidence="1">The sequence shown here is derived from an EMBL/GenBank/DDBJ whole genome shotgun (WGS) entry which is preliminary data.</text>
</comment>
<dbReference type="STRING" id="1108044.GOOTI_190_00100"/>
<dbReference type="Proteomes" id="UP000005038">
    <property type="component" value="Unassembled WGS sequence"/>
</dbReference>
<reference evidence="1" key="1">
    <citation type="submission" date="2012-02" db="EMBL/GenBank/DDBJ databases">
        <title>Whole genome shotgun sequence of Gordonia otitidis NBRC 100426.</title>
        <authorList>
            <person name="Yoshida I."/>
            <person name="Hosoyama A."/>
            <person name="Tsuchikane K."/>
            <person name="Katsumata H."/>
            <person name="Yamazaki S."/>
            <person name="Fujita N."/>
        </authorList>
    </citation>
    <scope>NUCLEOTIDE SEQUENCE [LARGE SCALE GENOMIC DNA]</scope>
    <source>
        <strain evidence="1">NBRC 100426</strain>
    </source>
</reference>
<proteinExistence type="predicted"/>
<protein>
    <submittedName>
        <fullName evidence="1">Uncharacterized protein</fullName>
    </submittedName>
</protein>
<evidence type="ECO:0000313" key="2">
    <source>
        <dbReference type="Proteomes" id="UP000005038"/>
    </source>
</evidence>
<dbReference type="EMBL" id="BAFB01000190">
    <property type="protein sequence ID" value="GAB35968.1"/>
    <property type="molecule type" value="Genomic_DNA"/>
</dbReference>
<sequence>MSAVSQLVDTHHQMLLRAAAGLTPESSAAMYAWSDDSGVTSAHGYDGATALSTRETGR</sequence>
<keyword evidence="2" id="KW-1185">Reference proteome</keyword>
<name>H5TR60_GORO1</name>